<feature type="compositionally biased region" description="Low complexity" evidence="1">
    <location>
        <begin position="250"/>
        <end position="277"/>
    </location>
</feature>
<protein>
    <recommendedName>
        <fullName evidence="3">Glycoside-hydrolase family GH114 TIM-barrel domain-containing protein</fullName>
    </recommendedName>
</protein>
<feature type="domain" description="Glycoside-hydrolase family GH114 TIM-barrel" evidence="3">
    <location>
        <begin position="27"/>
        <end position="244"/>
    </location>
</feature>
<dbReference type="SUPFAM" id="SSF51445">
    <property type="entry name" value="(Trans)glycosidases"/>
    <property type="match status" value="1"/>
</dbReference>
<feature type="region of interest" description="Disordered" evidence="1">
    <location>
        <begin position="250"/>
        <end position="286"/>
    </location>
</feature>
<dbReference type="OrthoDB" id="2108802at2759"/>
<feature type="chain" id="PRO_5035471104" description="Glycoside-hydrolase family GH114 TIM-barrel domain-containing protein" evidence="2">
    <location>
        <begin position="19"/>
        <end position="306"/>
    </location>
</feature>
<dbReference type="EMBL" id="SPLM01000108">
    <property type="protein sequence ID" value="TMW60663.1"/>
    <property type="molecule type" value="Genomic_DNA"/>
</dbReference>
<dbReference type="InterPro" id="IPR004352">
    <property type="entry name" value="GH114_TIM-barrel"/>
</dbReference>
<evidence type="ECO:0000256" key="1">
    <source>
        <dbReference type="SAM" id="MobiDB-lite"/>
    </source>
</evidence>
<evidence type="ECO:0000259" key="3">
    <source>
        <dbReference type="Pfam" id="PF03537"/>
    </source>
</evidence>
<comment type="caution">
    <text evidence="4">The sequence shown here is derived from an EMBL/GenBank/DDBJ whole genome shotgun (WGS) entry which is preliminary data.</text>
</comment>
<organism evidence="4 5">
    <name type="scientific">Pythium oligandrum</name>
    <name type="common">Mycoparasitic fungus</name>
    <dbReference type="NCBI Taxonomy" id="41045"/>
    <lineage>
        <taxon>Eukaryota</taxon>
        <taxon>Sar</taxon>
        <taxon>Stramenopiles</taxon>
        <taxon>Oomycota</taxon>
        <taxon>Peronosporomycetes</taxon>
        <taxon>Pythiales</taxon>
        <taxon>Pythiaceae</taxon>
        <taxon>Pythium</taxon>
    </lineage>
</organism>
<dbReference type="InterPro" id="IPR013785">
    <property type="entry name" value="Aldolase_TIM"/>
</dbReference>
<name>A0A8K1CCU4_PYTOL</name>
<keyword evidence="2" id="KW-0732">Signal</keyword>
<evidence type="ECO:0000313" key="4">
    <source>
        <dbReference type="EMBL" id="TMW60663.1"/>
    </source>
</evidence>
<dbReference type="PANTHER" id="PTHR35273">
    <property type="entry name" value="ALPHA-1,4 POLYGALACTOSAMINIDASE, PUTATIVE (AFU_ORTHOLOGUE AFUA_3G07890)-RELATED"/>
    <property type="match status" value="1"/>
</dbReference>
<sequence>MRAVAVLPFVLYAGAAHAWWKPTPGTSYQIQLQGDLDLSYNVSMYDIDLFDTPESTIDELRERGIKVICYFSAGTYETWRPDKDNFTTDMYGKELPDWENEFYVDTTNEAVRAVMKARIELAKEKGCDGVDPDNVDAMDNDSGLNLTETTQLDYNKFLAKTAHDLDLAVGLKNDLAQVEDLVDDFDFAINEECIEMGDCGDLKPFIASNKPVFGIEYNGDRKRGCALAKELRFDTLYKDLDLKEERYSCGDADLSSSSSLDASYVSDSSSGSTDISVVPTPSSVDRRRGPVSLVCAIAALVAAIRI</sequence>
<dbReference type="Pfam" id="PF03537">
    <property type="entry name" value="Glyco_hydro_114"/>
    <property type="match status" value="1"/>
</dbReference>
<dbReference type="PANTHER" id="PTHR35273:SF2">
    <property type="entry name" value="ALPHA-GALACTOSIDASE"/>
    <property type="match status" value="1"/>
</dbReference>
<dbReference type="InterPro" id="IPR017853">
    <property type="entry name" value="GH"/>
</dbReference>
<evidence type="ECO:0000313" key="5">
    <source>
        <dbReference type="Proteomes" id="UP000794436"/>
    </source>
</evidence>
<feature type="signal peptide" evidence="2">
    <location>
        <begin position="1"/>
        <end position="18"/>
    </location>
</feature>
<dbReference type="Gene3D" id="3.20.20.70">
    <property type="entry name" value="Aldolase class I"/>
    <property type="match status" value="1"/>
</dbReference>
<dbReference type="AlphaFoldDB" id="A0A8K1CCU4"/>
<accession>A0A8K1CCU4</accession>
<dbReference type="Proteomes" id="UP000794436">
    <property type="component" value="Unassembled WGS sequence"/>
</dbReference>
<gene>
    <name evidence="4" type="ORF">Poli38472_000705</name>
</gene>
<proteinExistence type="predicted"/>
<keyword evidence="5" id="KW-1185">Reference proteome</keyword>
<reference evidence="4" key="1">
    <citation type="submission" date="2019-03" db="EMBL/GenBank/DDBJ databases">
        <title>Long read genome sequence of the mycoparasitic Pythium oligandrum ATCC 38472 isolated from sugarbeet rhizosphere.</title>
        <authorList>
            <person name="Gaulin E."/>
        </authorList>
    </citation>
    <scope>NUCLEOTIDE SEQUENCE</scope>
    <source>
        <strain evidence="4">ATCC 38472_TT</strain>
    </source>
</reference>
<evidence type="ECO:0000256" key="2">
    <source>
        <dbReference type="SAM" id="SignalP"/>
    </source>
</evidence>